<protein>
    <submittedName>
        <fullName evidence="2">TIGR02300 family protein</fullName>
    </submittedName>
</protein>
<feature type="region of interest" description="Disordered" evidence="1">
    <location>
        <begin position="74"/>
        <end position="123"/>
    </location>
</feature>
<dbReference type="RefSeq" id="WP_188611124.1">
    <property type="nucleotide sequence ID" value="NZ_BMGG01000007.1"/>
</dbReference>
<evidence type="ECO:0000313" key="2">
    <source>
        <dbReference type="EMBL" id="GGC79585.1"/>
    </source>
</evidence>
<accession>A0A916XKZ5</accession>
<gene>
    <name evidence="2" type="ORF">GCM10010994_42030</name>
</gene>
<name>A0A916XKZ5_9HYPH</name>
<dbReference type="InterPro" id="IPR012644">
    <property type="entry name" value="CHP02300_FYDLN_acid"/>
</dbReference>
<proteinExistence type="predicted"/>
<evidence type="ECO:0000256" key="1">
    <source>
        <dbReference type="SAM" id="MobiDB-lite"/>
    </source>
</evidence>
<dbReference type="AlphaFoldDB" id="A0A916XKZ5"/>
<evidence type="ECO:0000313" key="3">
    <source>
        <dbReference type="Proteomes" id="UP000637002"/>
    </source>
</evidence>
<dbReference type="NCBIfam" id="TIGR02300">
    <property type="entry name" value="FYDLN_acid"/>
    <property type="match status" value="1"/>
</dbReference>
<dbReference type="EMBL" id="BMGG01000007">
    <property type="protein sequence ID" value="GGC79585.1"/>
    <property type="molecule type" value="Genomic_DNA"/>
</dbReference>
<sequence length="123" mass="13206">MANPELGTKRVCPTTGRKFYDLNKDPIVSPYTGEAFPRTVFEPQAKAGRPAAVEPDDTAPDTAGAEVVSLDDVEAAEEKAEDADDEADINAGEADDTFLEEEVEGDDDVSDLIDGDIEDDEEI</sequence>
<feature type="region of interest" description="Disordered" evidence="1">
    <location>
        <begin position="45"/>
        <end position="64"/>
    </location>
</feature>
<dbReference type="Pfam" id="PF09538">
    <property type="entry name" value="FYDLN_acid"/>
    <property type="match status" value="1"/>
</dbReference>
<reference evidence="2" key="2">
    <citation type="submission" date="2020-09" db="EMBL/GenBank/DDBJ databases">
        <authorList>
            <person name="Sun Q."/>
            <person name="Zhou Y."/>
        </authorList>
    </citation>
    <scope>NUCLEOTIDE SEQUENCE</scope>
    <source>
        <strain evidence="2">CGMCC 1.12919</strain>
    </source>
</reference>
<comment type="caution">
    <text evidence="2">The sequence shown here is derived from an EMBL/GenBank/DDBJ whole genome shotgun (WGS) entry which is preliminary data.</text>
</comment>
<organism evidence="2 3">
    <name type="scientific">Chelatococcus reniformis</name>
    <dbReference type="NCBI Taxonomy" id="1494448"/>
    <lineage>
        <taxon>Bacteria</taxon>
        <taxon>Pseudomonadati</taxon>
        <taxon>Pseudomonadota</taxon>
        <taxon>Alphaproteobacteria</taxon>
        <taxon>Hyphomicrobiales</taxon>
        <taxon>Chelatococcaceae</taxon>
        <taxon>Chelatococcus</taxon>
    </lineage>
</organism>
<keyword evidence="3" id="KW-1185">Reference proteome</keyword>
<reference evidence="2" key="1">
    <citation type="journal article" date="2014" name="Int. J. Syst. Evol. Microbiol.">
        <title>Complete genome sequence of Corynebacterium casei LMG S-19264T (=DSM 44701T), isolated from a smear-ripened cheese.</title>
        <authorList>
            <consortium name="US DOE Joint Genome Institute (JGI-PGF)"/>
            <person name="Walter F."/>
            <person name="Albersmeier A."/>
            <person name="Kalinowski J."/>
            <person name="Ruckert C."/>
        </authorList>
    </citation>
    <scope>NUCLEOTIDE SEQUENCE</scope>
    <source>
        <strain evidence="2">CGMCC 1.12919</strain>
    </source>
</reference>
<dbReference type="Proteomes" id="UP000637002">
    <property type="component" value="Unassembled WGS sequence"/>
</dbReference>